<dbReference type="PANTHER" id="PTHR37846:SF1">
    <property type="entry name" value="DEACETYLASE-LIKE PROTEIN"/>
    <property type="match status" value="1"/>
</dbReference>
<evidence type="ECO:0000256" key="2">
    <source>
        <dbReference type="SAM" id="Phobius"/>
    </source>
</evidence>
<reference evidence="4" key="1">
    <citation type="journal article" date="2023" name="Mol. Phylogenet. Evol.">
        <title>Genome-scale phylogeny and comparative genomics of the fungal order Sordariales.</title>
        <authorList>
            <person name="Hensen N."/>
            <person name="Bonometti L."/>
            <person name="Westerberg I."/>
            <person name="Brannstrom I.O."/>
            <person name="Guillou S."/>
            <person name="Cros-Aarteil S."/>
            <person name="Calhoun S."/>
            <person name="Haridas S."/>
            <person name="Kuo A."/>
            <person name="Mondo S."/>
            <person name="Pangilinan J."/>
            <person name="Riley R."/>
            <person name="LaButti K."/>
            <person name="Andreopoulos B."/>
            <person name="Lipzen A."/>
            <person name="Chen C."/>
            <person name="Yan M."/>
            <person name="Daum C."/>
            <person name="Ng V."/>
            <person name="Clum A."/>
            <person name="Steindorff A."/>
            <person name="Ohm R.A."/>
            <person name="Martin F."/>
            <person name="Silar P."/>
            <person name="Natvig D.O."/>
            <person name="Lalanne C."/>
            <person name="Gautier V."/>
            <person name="Ament-Velasquez S.L."/>
            <person name="Kruys A."/>
            <person name="Hutchinson M.I."/>
            <person name="Powell A.J."/>
            <person name="Barry K."/>
            <person name="Miller A.N."/>
            <person name="Grigoriev I.V."/>
            <person name="Debuchy R."/>
            <person name="Gladieux P."/>
            <person name="Hiltunen Thoren M."/>
            <person name="Johannesson H."/>
        </authorList>
    </citation>
    <scope>NUCLEOTIDE SEQUENCE</scope>
    <source>
        <strain evidence="4">CBS 123565</strain>
    </source>
</reference>
<evidence type="ECO:0000313" key="4">
    <source>
        <dbReference type="EMBL" id="KAK4138117.1"/>
    </source>
</evidence>
<feature type="domain" description="DUF7719" evidence="3">
    <location>
        <begin position="158"/>
        <end position="226"/>
    </location>
</feature>
<reference evidence="4" key="2">
    <citation type="submission" date="2023-05" db="EMBL/GenBank/DDBJ databases">
        <authorList>
            <consortium name="Lawrence Berkeley National Laboratory"/>
            <person name="Steindorff A."/>
            <person name="Hensen N."/>
            <person name="Bonometti L."/>
            <person name="Westerberg I."/>
            <person name="Brannstrom I.O."/>
            <person name="Guillou S."/>
            <person name="Cros-Aarteil S."/>
            <person name="Calhoun S."/>
            <person name="Haridas S."/>
            <person name="Kuo A."/>
            <person name="Mondo S."/>
            <person name="Pangilinan J."/>
            <person name="Riley R."/>
            <person name="Labutti K."/>
            <person name="Andreopoulos B."/>
            <person name="Lipzen A."/>
            <person name="Chen C."/>
            <person name="Yanf M."/>
            <person name="Daum C."/>
            <person name="Ng V."/>
            <person name="Clum A."/>
            <person name="Ohm R."/>
            <person name="Martin F."/>
            <person name="Silar P."/>
            <person name="Natvig D."/>
            <person name="Lalanne C."/>
            <person name="Gautier V."/>
            <person name="Ament-Velasquez S.L."/>
            <person name="Kruys A."/>
            <person name="Hutchinson M.I."/>
            <person name="Powell A.J."/>
            <person name="Barry K."/>
            <person name="Miller A.N."/>
            <person name="Grigoriev I.V."/>
            <person name="Debuchy R."/>
            <person name="Gladieux P."/>
            <person name="Thoren M.H."/>
            <person name="Johannesson H."/>
        </authorList>
    </citation>
    <scope>NUCLEOTIDE SEQUENCE</scope>
    <source>
        <strain evidence="4">CBS 123565</strain>
    </source>
</reference>
<keyword evidence="5" id="KW-1185">Reference proteome</keyword>
<feature type="transmembrane region" description="Helical" evidence="2">
    <location>
        <begin position="157"/>
        <end position="174"/>
    </location>
</feature>
<dbReference type="PANTHER" id="PTHR37846">
    <property type="entry name" value="YALI0B21296P"/>
    <property type="match status" value="1"/>
</dbReference>
<proteinExistence type="predicted"/>
<dbReference type="Proteomes" id="UP001304895">
    <property type="component" value="Unassembled WGS sequence"/>
</dbReference>
<evidence type="ECO:0000313" key="5">
    <source>
        <dbReference type="Proteomes" id="UP001304895"/>
    </source>
</evidence>
<keyword evidence="2" id="KW-0472">Membrane</keyword>
<keyword evidence="2" id="KW-0812">Transmembrane</keyword>
<evidence type="ECO:0000256" key="1">
    <source>
        <dbReference type="SAM" id="MobiDB-lite"/>
    </source>
</evidence>
<feature type="region of interest" description="Disordered" evidence="1">
    <location>
        <begin position="1"/>
        <end position="26"/>
    </location>
</feature>
<gene>
    <name evidence="4" type="ORF">BT67DRAFT_370329</name>
</gene>
<feature type="transmembrane region" description="Helical" evidence="2">
    <location>
        <begin position="195"/>
        <end position="220"/>
    </location>
</feature>
<evidence type="ECO:0000259" key="3">
    <source>
        <dbReference type="Pfam" id="PF24841"/>
    </source>
</evidence>
<dbReference type="Pfam" id="PF24841">
    <property type="entry name" value="DUF7719"/>
    <property type="match status" value="1"/>
</dbReference>
<accession>A0AAN6URY8</accession>
<feature type="transmembrane region" description="Helical" evidence="2">
    <location>
        <begin position="118"/>
        <end position="137"/>
    </location>
</feature>
<dbReference type="AlphaFoldDB" id="A0AAN6URY8"/>
<protein>
    <recommendedName>
        <fullName evidence="3">DUF7719 domain-containing protein</fullName>
    </recommendedName>
</protein>
<organism evidence="4 5">
    <name type="scientific">Trichocladium antarcticum</name>
    <dbReference type="NCBI Taxonomy" id="1450529"/>
    <lineage>
        <taxon>Eukaryota</taxon>
        <taxon>Fungi</taxon>
        <taxon>Dikarya</taxon>
        <taxon>Ascomycota</taxon>
        <taxon>Pezizomycotina</taxon>
        <taxon>Sordariomycetes</taxon>
        <taxon>Sordariomycetidae</taxon>
        <taxon>Sordariales</taxon>
        <taxon>Chaetomiaceae</taxon>
        <taxon>Trichocladium</taxon>
    </lineage>
</organism>
<feature type="region of interest" description="Disordered" evidence="1">
    <location>
        <begin position="49"/>
        <end position="76"/>
    </location>
</feature>
<comment type="caution">
    <text evidence="4">The sequence shown here is derived from an EMBL/GenBank/DDBJ whole genome shotgun (WGS) entry which is preliminary data.</text>
</comment>
<name>A0AAN6URY8_9PEZI</name>
<sequence length="227" mass="25481">MARRRKDQSPSSIKLKQADRSAPTEKTLLQLADERGLFAQAKEREDAIAKKARTTGTPTLRRIRDDDDESDDEAALPPTVERVLETLLWSISLTMLHFTFDVLVQHQYSIDRVVWSKVCVRAGQAFLVFAMLVYALHPHSSSPSLLPGLPSRFQSPLRQSVFFTASVCAGCYLIHITNRYGYMAIMKQAPSIGVLWVWSVIELDLPWAVLSLSGAGAFLWQNGYSIK</sequence>
<dbReference type="EMBL" id="MU853401">
    <property type="protein sequence ID" value="KAK4138117.1"/>
    <property type="molecule type" value="Genomic_DNA"/>
</dbReference>
<keyword evidence="2" id="KW-1133">Transmembrane helix</keyword>
<dbReference type="InterPro" id="IPR056136">
    <property type="entry name" value="DUF7719"/>
</dbReference>